<dbReference type="PANTHER" id="PTHR43584">
    <property type="entry name" value="NUCLEOTIDYL TRANSFERASE"/>
    <property type="match status" value="1"/>
</dbReference>
<dbReference type="GO" id="GO:0016746">
    <property type="term" value="F:acyltransferase activity"/>
    <property type="evidence" value="ECO:0007669"/>
    <property type="project" value="UniProtKB-KW"/>
</dbReference>
<dbReference type="AlphaFoldDB" id="A0A1G2A9C5"/>
<accession>A0A1G2A9C5</accession>
<proteinExistence type="predicted"/>
<name>A0A1G2A9C5_9BACT</name>
<sequence>MRLKDLEHPDFEYPWEIIAWQRENALKIVELRITDYELREKNVYVGKNVAIDQFVIFNTDQGVIIIDDCAHVYPFSYIEGPCYIGAHTEIKSHSQIRKNTSIGHHCKIGGEVSGSIFQPYTNKAHHGFVGDSYIGSWVNLGAGTTTSNLKNTYGPVRIEYSGEKIDTGMQFLGCIIGDYVKTAINTSIYTGKIIGVYAQLFGCVTENIGSFVMDTHEGKKVFELESAIRAQKRSFERRGIEQKEEDIEFLKRVFEETKDERSFISV</sequence>
<organism evidence="3 4">
    <name type="scientific">Candidatus Jacksonbacteria bacterium RIFCSPLOWO2_02_FULL_44_20</name>
    <dbReference type="NCBI Taxonomy" id="1798460"/>
    <lineage>
        <taxon>Bacteria</taxon>
        <taxon>Candidatus Jacksoniibacteriota</taxon>
    </lineage>
</organism>
<keyword evidence="1" id="KW-0808">Transferase</keyword>
<comment type="caution">
    <text evidence="3">The sequence shown here is derived from an EMBL/GenBank/DDBJ whole genome shotgun (WGS) entry which is preliminary data.</text>
</comment>
<reference evidence="3 4" key="1">
    <citation type="journal article" date="2016" name="Nat. Commun.">
        <title>Thousands of microbial genomes shed light on interconnected biogeochemical processes in an aquifer system.</title>
        <authorList>
            <person name="Anantharaman K."/>
            <person name="Brown C.T."/>
            <person name="Hug L.A."/>
            <person name="Sharon I."/>
            <person name="Castelle C.J."/>
            <person name="Probst A.J."/>
            <person name="Thomas B.C."/>
            <person name="Singh A."/>
            <person name="Wilkins M.J."/>
            <person name="Karaoz U."/>
            <person name="Brodie E.L."/>
            <person name="Williams K.H."/>
            <person name="Hubbard S.S."/>
            <person name="Banfield J.F."/>
        </authorList>
    </citation>
    <scope>NUCLEOTIDE SEQUENCE [LARGE SCALE GENOMIC DNA]</scope>
</reference>
<dbReference type="EMBL" id="MHJU01000014">
    <property type="protein sequence ID" value="OGY73275.1"/>
    <property type="molecule type" value="Genomic_DNA"/>
</dbReference>
<dbReference type="GO" id="GO:0016779">
    <property type="term" value="F:nucleotidyltransferase activity"/>
    <property type="evidence" value="ECO:0007669"/>
    <property type="project" value="UniProtKB-ARBA"/>
</dbReference>
<dbReference type="InterPro" id="IPR011004">
    <property type="entry name" value="Trimer_LpxA-like_sf"/>
</dbReference>
<dbReference type="SUPFAM" id="SSF51161">
    <property type="entry name" value="Trimeric LpxA-like enzymes"/>
    <property type="match status" value="1"/>
</dbReference>
<evidence type="ECO:0000313" key="4">
    <source>
        <dbReference type="Proteomes" id="UP000178315"/>
    </source>
</evidence>
<dbReference type="NCBIfam" id="TIGR03991">
    <property type="entry name" value="alt_bact_glmU"/>
    <property type="match status" value="1"/>
</dbReference>
<dbReference type="PANTHER" id="PTHR43584:SF9">
    <property type="entry name" value="TRANSFERASE HEXAPEPTIDE REPEAT CONTAINING PROTEIN"/>
    <property type="match status" value="1"/>
</dbReference>
<dbReference type="InterPro" id="IPR023917">
    <property type="entry name" value="Bifunctiontional_GlmU_bac-type"/>
</dbReference>
<evidence type="ECO:0000256" key="2">
    <source>
        <dbReference type="ARBA" id="ARBA00023315"/>
    </source>
</evidence>
<dbReference type="Gene3D" id="2.160.10.10">
    <property type="entry name" value="Hexapeptide repeat proteins"/>
    <property type="match status" value="1"/>
</dbReference>
<keyword evidence="2" id="KW-0012">Acyltransferase</keyword>
<dbReference type="InterPro" id="IPR050065">
    <property type="entry name" value="GlmU-like"/>
</dbReference>
<dbReference type="Proteomes" id="UP000178315">
    <property type="component" value="Unassembled WGS sequence"/>
</dbReference>
<protein>
    <recommendedName>
        <fullName evidence="5">Glucose-1-phosphate thymidylyltransferase</fullName>
    </recommendedName>
</protein>
<evidence type="ECO:0000313" key="3">
    <source>
        <dbReference type="EMBL" id="OGY73275.1"/>
    </source>
</evidence>
<gene>
    <name evidence="3" type="ORF">A3H61_00890</name>
</gene>
<evidence type="ECO:0008006" key="5">
    <source>
        <dbReference type="Google" id="ProtNLM"/>
    </source>
</evidence>
<evidence type="ECO:0000256" key="1">
    <source>
        <dbReference type="ARBA" id="ARBA00022679"/>
    </source>
</evidence>